<evidence type="ECO:0000313" key="2">
    <source>
        <dbReference type="Proteomes" id="UP001143364"/>
    </source>
</evidence>
<evidence type="ECO:0000313" key="1">
    <source>
        <dbReference type="EMBL" id="GLK78041.1"/>
    </source>
</evidence>
<reference evidence="1" key="1">
    <citation type="journal article" date="2014" name="Int. J. Syst. Evol. Microbiol.">
        <title>Complete genome sequence of Corynebacterium casei LMG S-19264T (=DSM 44701T), isolated from a smear-ripened cheese.</title>
        <authorList>
            <consortium name="US DOE Joint Genome Institute (JGI-PGF)"/>
            <person name="Walter F."/>
            <person name="Albersmeier A."/>
            <person name="Kalinowski J."/>
            <person name="Ruckert C."/>
        </authorList>
    </citation>
    <scope>NUCLEOTIDE SEQUENCE</scope>
    <source>
        <strain evidence="1">VKM B-2555</strain>
    </source>
</reference>
<comment type="caution">
    <text evidence="1">The sequence shown here is derived from an EMBL/GenBank/DDBJ whole genome shotgun (WGS) entry which is preliminary data.</text>
</comment>
<protein>
    <submittedName>
        <fullName evidence="1">Uncharacterized protein</fullName>
    </submittedName>
</protein>
<accession>A0A9W6N5A2</accession>
<name>A0A9W6N5A2_9HYPH</name>
<dbReference type="AlphaFoldDB" id="A0A9W6N5A2"/>
<proteinExistence type="predicted"/>
<reference evidence="1" key="2">
    <citation type="submission" date="2023-01" db="EMBL/GenBank/DDBJ databases">
        <authorList>
            <person name="Sun Q."/>
            <person name="Evtushenko L."/>
        </authorList>
    </citation>
    <scope>NUCLEOTIDE SEQUENCE</scope>
    <source>
        <strain evidence="1">VKM B-2555</strain>
    </source>
</reference>
<dbReference type="EMBL" id="BSFK01000016">
    <property type="protein sequence ID" value="GLK78041.1"/>
    <property type="molecule type" value="Genomic_DNA"/>
</dbReference>
<sequence length="77" mass="8662">MFAVQRPDHTLEAVEFGAPDAPAPGESVYRLEWDRPLAEADPPGRAEPEERVEIERSFRLKLGPVEIVGRDLTAFFL</sequence>
<organism evidence="1 2">
    <name type="scientific">Methylopila jiangsuensis</name>
    <dbReference type="NCBI Taxonomy" id="586230"/>
    <lineage>
        <taxon>Bacteria</taxon>
        <taxon>Pseudomonadati</taxon>
        <taxon>Pseudomonadota</taxon>
        <taxon>Alphaproteobacteria</taxon>
        <taxon>Hyphomicrobiales</taxon>
        <taxon>Methylopilaceae</taxon>
        <taxon>Methylopila</taxon>
    </lineage>
</organism>
<dbReference type="Proteomes" id="UP001143364">
    <property type="component" value="Unassembled WGS sequence"/>
</dbReference>
<gene>
    <name evidence="1" type="ORF">GCM10008171_32950</name>
</gene>
<keyword evidence="2" id="KW-1185">Reference proteome</keyword>